<feature type="domain" description="Sulfatase-modifying factor enzyme-like" evidence="2">
    <location>
        <begin position="225"/>
        <end position="459"/>
    </location>
</feature>
<name>A0A381Z676_9ZZZZ</name>
<gene>
    <name evidence="3" type="ORF">METZ01_LOCUS137659</name>
</gene>
<evidence type="ECO:0000256" key="1">
    <source>
        <dbReference type="SAM" id="Phobius"/>
    </source>
</evidence>
<dbReference type="Pfam" id="PF03781">
    <property type="entry name" value="FGE-sulfatase"/>
    <property type="match status" value="1"/>
</dbReference>
<feature type="transmembrane region" description="Helical" evidence="1">
    <location>
        <begin position="59"/>
        <end position="81"/>
    </location>
</feature>
<dbReference type="Gene3D" id="3.90.1580.10">
    <property type="entry name" value="paralog of FGE (formylglycine-generating enzyme)"/>
    <property type="match status" value="1"/>
</dbReference>
<dbReference type="InterPro" id="IPR051043">
    <property type="entry name" value="Sulfatase_Mod_Factor_Kinase"/>
</dbReference>
<dbReference type="InterPro" id="IPR005532">
    <property type="entry name" value="SUMF_dom"/>
</dbReference>
<accession>A0A381Z676</accession>
<dbReference type="AlphaFoldDB" id="A0A381Z676"/>
<dbReference type="EMBL" id="UINC01020124">
    <property type="protein sequence ID" value="SVA84805.1"/>
    <property type="molecule type" value="Genomic_DNA"/>
</dbReference>
<dbReference type="PANTHER" id="PTHR23150:SF19">
    <property type="entry name" value="FORMYLGLYCINE-GENERATING ENZYME"/>
    <property type="match status" value="1"/>
</dbReference>
<dbReference type="GO" id="GO:0120147">
    <property type="term" value="F:formylglycine-generating oxidase activity"/>
    <property type="evidence" value="ECO:0007669"/>
    <property type="project" value="TreeGrafter"/>
</dbReference>
<dbReference type="PANTHER" id="PTHR23150">
    <property type="entry name" value="SULFATASE MODIFYING FACTOR 1, 2"/>
    <property type="match status" value="1"/>
</dbReference>
<evidence type="ECO:0000313" key="3">
    <source>
        <dbReference type="EMBL" id="SVA84805.1"/>
    </source>
</evidence>
<proteinExistence type="predicted"/>
<reference evidence="3" key="1">
    <citation type="submission" date="2018-05" db="EMBL/GenBank/DDBJ databases">
        <authorList>
            <person name="Lanie J.A."/>
            <person name="Ng W.-L."/>
            <person name="Kazmierczak K.M."/>
            <person name="Andrzejewski T.M."/>
            <person name="Davidsen T.M."/>
            <person name="Wayne K.J."/>
            <person name="Tettelin H."/>
            <person name="Glass J.I."/>
            <person name="Rusch D."/>
            <person name="Podicherti R."/>
            <person name="Tsui H.-C.T."/>
            <person name="Winkler M.E."/>
        </authorList>
    </citation>
    <scope>NUCLEOTIDE SEQUENCE</scope>
</reference>
<keyword evidence="1" id="KW-0472">Membrane</keyword>
<protein>
    <recommendedName>
        <fullName evidence="2">Sulfatase-modifying factor enzyme-like domain-containing protein</fullName>
    </recommendedName>
</protein>
<keyword evidence="1" id="KW-1133">Transmembrane helix</keyword>
<organism evidence="3">
    <name type="scientific">marine metagenome</name>
    <dbReference type="NCBI Taxonomy" id="408172"/>
    <lineage>
        <taxon>unclassified sequences</taxon>
        <taxon>metagenomes</taxon>
        <taxon>ecological metagenomes</taxon>
    </lineage>
</organism>
<feature type="transmembrane region" description="Helical" evidence="1">
    <location>
        <begin position="102"/>
        <end position="128"/>
    </location>
</feature>
<sequence length="465" mass="50173">MPWVRREAYRSCMWQQVRGAIAEVHRRSLWRVLGIYLAAGWGAYQIVKEISEFGDMPTWIPTFAIVVIILGLPIVLGMAVVREPSKTEIKPEQSEEPLGPTTWGMGTSALVVTVIVLSVVGGVTLVSVTGLGRSVLERVASESPVESVESMGNLSINSDPVGASVRIQPLTDSGMIDDSSPIELGVTPTDTATLPSGRYLVQVGMDRWNTASFLVSVAPNSVSTSETTLVADGPVTSGMVFVPAGSAVTAEEMVAVPDFYIDEREVTNQDFLRFVGDDGYTRGEFWPDSVLMGGTVASRAEFLSGLVDSSGLPGPRDWSGGVFPSGMGDHPVTRVNWYEAQAYARWAGKRLPTASEWWRAALGTPGEGSLQERLLDETIRGNFSNEMLEPAGNRETAVSPWGAHDMAGNALEWSATETNSTLIQVMGGSWREPSYKFDPTWVEGRPASFQAETLGFRCALSVRGG</sequence>
<keyword evidence="1" id="KW-0812">Transmembrane</keyword>
<evidence type="ECO:0000259" key="2">
    <source>
        <dbReference type="Pfam" id="PF03781"/>
    </source>
</evidence>
<dbReference type="InterPro" id="IPR042095">
    <property type="entry name" value="SUMF_sf"/>
</dbReference>
<dbReference type="InterPro" id="IPR016187">
    <property type="entry name" value="CTDL_fold"/>
</dbReference>
<dbReference type="SUPFAM" id="SSF56436">
    <property type="entry name" value="C-type lectin-like"/>
    <property type="match status" value="1"/>
</dbReference>
<feature type="transmembrane region" description="Helical" evidence="1">
    <location>
        <begin position="28"/>
        <end position="47"/>
    </location>
</feature>